<dbReference type="AlphaFoldDB" id="A0A5R9EWU6"/>
<sequence>MREVTFAVGGMKGENCIQRIEQALSQMKGVDRALADLNNEMVKVEYEEGQVNIPAIHKTIEEVGYQVNE</sequence>
<dbReference type="Proteomes" id="UP000308230">
    <property type="component" value="Unassembled WGS sequence"/>
</dbReference>
<dbReference type="OrthoDB" id="2428971at2"/>
<dbReference type="EMBL" id="SWLG01000030">
    <property type="protein sequence ID" value="TLS35079.1"/>
    <property type="molecule type" value="Genomic_DNA"/>
</dbReference>
<dbReference type="PROSITE" id="PS50846">
    <property type="entry name" value="HMA_2"/>
    <property type="match status" value="1"/>
</dbReference>
<dbReference type="FunFam" id="3.30.70.100:FF:000001">
    <property type="entry name" value="ATPase copper transporting beta"/>
    <property type="match status" value="1"/>
</dbReference>
<protein>
    <submittedName>
        <fullName evidence="4">Heavy-metal-associated domain-containing protein</fullName>
    </submittedName>
</protein>
<gene>
    <name evidence="4" type="ORF">FCL54_22430</name>
</gene>
<evidence type="ECO:0000259" key="3">
    <source>
        <dbReference type="PROSITE" id="PS50846"/>
    </source>
</evidence>
<keyword evidence="1" id="KW-0479">Metal-binding</keyword>
<feature type="coiled-coil region" evidence="2">
    <location>
        <begin position="20"/>
        <end position="47"/>
    </location>
</feature>
<dbReference type="Pfam" id="PF00403">
    <property type="entry name" value="HMA"/>
    <property type="match status" value="1"/>
</dbReference>
<name>A0A5R9EWU6_9BACL</name>
<keyword evidence="2" id="KW-0175">Coiled coil</keyword>
<dbReference type="SUPFAM" id="SSF55008">
    <property type="entry name" value="HMA, heavy metal-associated domain"/>
    <property type="match status" value="1"/>
</dbReference>
<organism evidence="4 5">
    <name type="scientific">Exobacillus caeni</name>
    <dbReference type="NCBI Taxonomy" id="2574798"/>
    <lineage>
        <taxon>Bacteria</taxon>
        <taxon>Bacillati</taxon>
        <taxon>Bacillota</taxon>
        <taxon>Bacilli</taxon>
        <taxon>Bacillales</taxon>
        <taxon>Guptibacillaceae</taxon>
        <taxon>Exobacillus</taxon>
    </lineage>
</organism>
<evidence type="ECO:0000256" key="2">
    <source>
        <dbReference type="SAM" id="Coils"/>
    </source>
</evidence>
<evidence type="ECO:0000313" key="5">
    <source>
        <dbReference type="Proteomes" id="UP000308230"/>
    </source>
</evidence>
<proteinExistence type="predicted"/>
<dbReference type="RefSeq" id="WP_138129535.1">
    <property type="nucleotide sequence ID" value="NZ_SWLG01000030.1"/>
</dbReference>
<accession>A0A5R9EWU6</accession>
<evidence type="ECO:0000256" key="1">
    <source>
        <dbReference type="ARBA" id="ARBA00022723"/>
    </source>
</evidence>
<comment type="caution">
    <text evidence="4">The sequence shown here is derived from an EMBL/GenBank/DDBJ whole genome shotgun (WGS) entry which is preliminary data.</text>
</comment>
<dbReference type="InterPro" id="IPR036163">
    <property type="entry name" value="HMA_dom_sf"/>
</dbReference>
<evidence type="ECO:0000313" key="4">
    <source>
        <dbReference type="EMBL" id="TLS35079.1"/>
    </source>
</evidence>
<keyword evidence="5" id="KW-1185">Reference proteome</keyword>
<feature type="domain" description="HMA" evidence="3">
    <location>
        <begin position="2"/>
        <end position="68"/>
    </location>
</feature>
<reference evidence="4 5" key="1">
    <citation type="submission" date="2019-04" db="EMBL/GenBank/DDBJ databases">
        <title>Bacillus caeni sp. nov., a bacterium isolated from mangrove sediment.</title>
        <authorList>
            <person name="Huang H."/>
            <person name="Mo K."/>
            <person name="Hu Y."/>
        </authorList>
    </citation>
    <scope>NUCLEOTIDE SEQUENCE [LARGE SCALE GENOMIC DNA]</scope>
    <source>
        <strain evidence="4 5">HB172195</strain>
    </source>
</reference>
<dbReference type="Gene3D" id="3.30.70.100">
    <property type="match status" value="1"/>
</dbReference>
<dbReference type="InterPro" id="IPR006121">
    <property type="entry name" value="HMA_dom"/>
</dbReference>
<dbReference type="CDD" id="cd00371">
    <property type="entry name" value="HMA"/>
    <property type="match status" value="1"/>
</dbReference>
<dbReference type="GO" id="GO:0046872">
    <property type="term" value="F:metal ion binding"/>
    <property type="evidence" value="ECO:0007669"/>
    <property type="project" value="UniProtKB-KW"/>
</dbReference>